<sequence>AEESHPLCSRVPLMSEEFEASNLSGTRTISSHSLASLDSIALLSPDHPLTQALPTPIPTRISFHRRTTYTETEDESSNSDAEGQGSEDEGLSLDDEGHGLEDEGLGSEEEEEEEEAAPEGQQQAVLVVNTTVDEPLCLGYGALRCHVLEFGEGSVPSTFELGHSSGSRGWQSLHRHSDLPPVAPVQTPPSPEWSSGSFPVSPSSLVVPLPIASAVTTPATTISVDEDQFLKVGTQLELHGSILHDHTQRLDALPSNLFEGYDKDLRELYTRAIWRPILALEAWTGQTDAQREALWHAIYDIQRENHDLRRRISKERHERLELTDCVARMKRWQKYGGE</sequence>
<evidence type="ECO:0000313" key="2">
    <source>
        <dbReference type="EMBL" id="GFA10012.1"/>
    </source>
</evidence>
<gene>
    <name evidence="2" type="ORF">Tci_581984</name>
</gene>
<reference evidence="2" key="1">
    <citation type="journal article" date="2019" name="Sci. Rep.">
        <title>Draft genome of Tanacetum cinerariifolium, the natural source of mosquito coil.</title>
        <authorList>
            <person name="Yamashiro T."/>
            <person name="Shiraishi A."/>
            <person name="Satake H."/>
            <person name="Nakayama K."/>
        </authorList>
    </citation>
    <scope>NUCLEOTIDE SEQUENCE</scope>
</reference>
<feature type="compositionally biased region" description="Acidic residues" evidence="1">
    <location>
        <begin position="102"/>
        <end position="117"/>
    </location>
</feature>
<proteinExistence type="predicted"/>
<dbReference type="AlphaFoldDB" id="A0A699J614"/>
<feature type="compositionally biased region" description="Acidic residues" evidence="1">
    <location>
        <begin position="85"/>
        <end position="94"/>
    </location>
</feature>
<organism evidence="2">
    <name type="scientific">Tanacetum cinerariifolium</name>
    <name type="common">Dalmatian daisy</name>
    <name type="synonym">Chrysanthemum cinerariifolium</name>
    <dbReference type="NCBI Taxonomy" id="118510"/>
    <lineage>
        <taxon>Eukaryota</taxon>
        <taxon>Viridiplantae</taxon>
        <taxon>Streptophyta</taxon>
        <taxon>Embryophyta</taxon>
        <taxon>Tracheophyta</taxon>
        <taxon>Spermatophyta</taxon>
        <taxon>Magnoliopsida</taxon>
        <taxon>eudicotyledons</taxon>
        <taxon>Gunneridae</taxon>
        <taxon>Pentapetalae</taxon>
        <taxon>asterids</taxon>
        <taxon>campanulids</taxon>
        <taxon>Asterales</taxon>
        <taxon>Asteraceae</taxon>
        <taxon>Asteroideae</taxon>
        <taxon>Anthemideae</taxon>
        <taxon>Anthemidinae</taxon>
        <taxon>Tanacetum</taxon>
    </lineage>
</organism>
<evidence type="ECO:0000256" key="1">
    <source>
        <dbReference type="SAM" id="MobiDB-lite"/>
    </source>
</evidence>
<feature type="region of interest" description="Disordered" evidence="1">
    <location>
        <begin position="67"/>
        <end position="124"/>
    </location>
</feature>
<name>A0A699J614_TANCI</name>
<accession>A0A699J614</accession>
<protein>
    <submittedName>
        <fullName evidence="2">Uncharacterized protein</fullName>
    </submittedName>
</protein>
<feature type="non-terminal residue" evidence="2">
    <location>
        <position position="1"/>
    </location>
</feature>
<dbReference type="EMBL" id="BKCJ010368873">
    <property type="protein sequence ID" value="GFA10012.1"/>
    <property type="molecule type" value="Genomic_DNA"/>
</dbReference>
<comment type="caution">
    <text evidence="2">The sequence shown here is derived from an EMBL/GenBank/DDBJ whole genome shotgun (WGS) entry which is preliminary data.</text>
</comment>